<accession>A0A0E9X6E3</accession>
<dbReference type="EMBL" id="GBXM01010295">
    <property type="protein sequence ID" value="JAH98282.1"/>
    <property type="molecule type" value="Transcribed_RNA"/>
</dbReference>
<reference evidence="1" key="2">
    <citation type="journal article" date="2015" name="Fish Shellfish Immunol.">
        <title>Early steps in the European eel (Anguilla anguilla)-Vibrio vulnificus interaction in the gills: Role of the RtxA13 toxin.</title>
        <authorList>
            <person name="Callol A."/>
            <person name="Pajuelo D."/>
            <person name="Ebbesson L."/>
            <person name="Teles M."/>
            <person name="MacKenzie S."/>
            <person name="Amaro C."/>
        </authorList>
    </citation>
    <scope>NUCLEOTIDE SEQUENCE</scope>
</reference>
<protein>
    <submittedName>
        <fullName evidence="1">Uncharacterized protein</fullName>
    </submittedName>
</protein>
<name>A0A0E9X6E3_ANGAN</name>
<reference evidence="1" key="1">
    <citation type="submission" date="2014-11" db="EMBL/GenBank/DDBJ databases">
        <authorList>
            <person name="Amaro Gonzalez C."/>
        </authorList>
    </citation>
    <scope>NUCLEOTIDE SEQUENCE</scope>
</reference>
<organism evidence="1">
    <name type="scientific">Anguilla anguilla</name>
    <name type="common">European freshwater eel</name>
    <name type="synonym">Muraena anguilla</name>
    <dbReference type="NCBI Taxonomy" id="7936"/>
    <lineage>
        <taxon>Eukaryota</taxon>
        <taxon>Metazoa</taxon>
        <taxon>Chordata</taxon>
        <taxon>Craniata</taxon>
        <taxon>Vertebrata</taxon>
        <taxon>Euteleostomi</taxon>
        <taxon>Actinopterygii</taxon>
        <taxon>Neopterygii</taxon>
        <taxon>Teleostei</taxon>
        <taxon>Anguilliformes</taxon>
        <taxon>Anguillidae</taxon>
        <taxon>Anguilla</taxon>
    </lineage>
</organism>
<evidence type="ECO:0000313" key="1">
    <source>
        <dbReference type="EMBL" id="JAH98282.1"/>
    </source>
</evidence>
<proteinExistence type="predicted"/>
<sequence>MLSETTRQPGTSRFINCAAFSLSSRHRCLGIWYGASELIQPSDGCASSIYTRRESAISAYWLTSRWNAFRRVINGGQVQLPKFKISGLFPFMWSRIRLLLLSPSCTTSVFGAAYPRCADLKKSNLCPCQTAFSDSQLNILFESETHSGGSSGLPSCSLIFSNTFFLMHRKSSNHSMSAAMTKRGSRIKQTTAFFSALTATPIDCCISDTIVWADQTET</sequence>
<dbReference type="AlphaFoldDB" id="A0A0E9X6E3"/>